<dbReference type="GO" id="GO:0003676">
    <property type="term" value="F:nucleic acid binding"/>
    <property type="evidence" value="ECO:0007669"/>
    <property type="project" value="InterPro"/>
</dbReference>
<keyword evidence="1" id="KW-1133">Transmembrane helix</keyword>
<dbReference type="Proteomes" id="UP000290283">
    <property type="component" value="Unassembled WGS sequence"/>
</dbReference>
<feature type="transmembrane region" description="Helical" evidence="1">
    <location>
        <begin position="64"/>
        <end position="82"/>
    </location>
</feature>
<evidence type="ECO:0000256" key="1">
    <source>
        <dbReference type="SAM" id="Phobius"/>
    </source>
</evidence>
<keyword evidence="1" id="KW-0812">Transmembrane</keyword>
<keyword evidence="1" id="KW-0472">Membrane</keyword>
<evidence type="ECO:0000313" key="3">
    <source>
        <dbReference type="Proteomes" id="UP000290283"/>
    </source>
</evidence>
<accession>A0A4Q1K6B7</accession>
<dbReference type="PIRSF" id="PIRSF002599">
    <property type="entry name" value="Cold_shock_A"/>
    <property type="match status" value="1"/>
</dbReference>
<organism evidence="2 3">
    <name type="scientific">Flavobacterium amnicola</name>
    <dbReference type="NCBI Taxonomy" id="2506422"/>
    <lineage>
        <taxon>Bacteria</taxon>
        <taxon>Pseudomonadati</taxon>
        <taxon>Bacteroidota</taxon>
        <taxon>Flavobacteriia</taxon>
        <taxon>Flavobacteriales</taxon>
        <taxon>Flavobacteriaceae</taxon>
        <taxon>Flavobacterium</taxon>
    </lineage>
</organism>
<keyword evidence="3" id="KW-1185">Reference proteome</keyword>
<proteinExistence type="predicted"/>
<dbReference type="EMBL" id="SBKO01000001">
    <property type="protein sequence ID" value="RXR20955.1"/>
    <property type="molecule type" value="Genomic_DNA"/>
</dbReference>
<gene>
    <name evidence="2" type="ORF">EQG63_03180</name>
</gene>
<dbReference type="RefSeq" id="WP_129434326.1">
    <property type="nucleotide sequence ID" value="NZ_SBKO01000001.1"/>
</dbReference>
<sequence length="87" mass="9947">MILFFLLLINAITFGVFGYDKYLAKTNQYRIPENTLFLLTIIGGSLGAIAGMVLFSHKISKPRFYIPIIMIILFQVVAVYYFRAEGF</sequence>
<comment type="caution">
    <text evidence="2">The sequence shown here is derived from an EMBL/GenBank/DDBJ whole genome shotgun (WGS) entry which is preliminary data.</text>
</comment>
<feature type="transmembrane region" description="Helical" evidence="1">
    <location>
        <begin position="34"/>
        <end position="55"/>
    </location>
</feature>
<dbReference type="OrthoDB" id="1080927at2"/>
<evidence type="ECO:0000313" key="2">
    <source>
        <dbReference type="EMBL" id="RXR20955.1"/>
    </source>
</evidence>
<dbReference type="Pfam" id="PF06961">
    <property type="entry name" value="DUF1294"/>
    <property type="match status" value="1"/>
</dbReference>
<dbReference type="InterPro" id="IPR010718">
    <property type="entry name" value="DUF1294"/>
</dbReference>
<protein>
    <submittedName>
        <fullName evidence="2">DUF1294 domain-containing protein</fullName>
    </submittedName>
</protein>
<dbReference type="AlphaFoldDB" id="A0A4Q1K6B7"/>
<dbReference type="InterPro" id="IPR012156">
    <property type="entry name" value="Cold_shock_CspA"/>
</dbReference>
<name>A0A4Q1K6B7_9FLAO</name>
<reference evidence="3" key="1">
    <citation type="submission" date="2019-01" db="EMBL/GenBank/DDBJ databases">
        <title>Cytophagaceae bacterium strain CAR-16.</title>
        <authorList>
            <person name="Chen W.-M."/>
        </authorList>
    </citation>
    <scope>NUCLEOTIDE SEQUENCE [LARGE SCALE GENOMIC DNA]</scope>
    <source>
        <strain evidence="3">LLJ-11</strain>
    </source>
</reference>